<dbReference type="EMBL" id="LAZR01007667">
    <property type="protein sequence ID" value="KKM83762.1"/>
    <property type="molecule type" value="Genomic_DNA"/>
</dbReference>
<name>A0A0F9NRC7_9ZZZZ</name>
<proteinExistence type="predicted"/>
<protein>
    <submittedName>
        <fullName evidence="1">Uncharacterized protein</fullName>
    </submittedName>
</protein>
<comment type="caution">
    <text evidence="1">The sequence shown here is derived from an EMBL/GenBank/DDBJ whole genome shotgun (WGS) entry which is preliminary data.</text>
</comment>
<dbReference type="AlphaFoldDB" id="A0A0F9NRC7"/>
<evidence type="ECO:0000313" key="1">
    <source>
        <dbReference type="EMBL" id="KKM83762.1"/>
    </source>
</evidence>
<gene>
    <name evidence="1" type="ORF">LCGC14_1306070</name>
</gene>
<sequence length="45" mass="4915">MIEDYCPECGEKLKSKHLKGCGYGAGYKQGLIHGAIRLKVTSESD</sequence>
<reference evidence="1" key="1">
    <citation type="journal article" date="2015" name="Nature">
        <title>Complex archaea that bridge the gap between prokaryotes and eukaryotes.</title>
        <authorList>
            <person name="Spang A."/>
            <person name="Saw J.H."/>
            <person name="Jorgensen S.L."/>
            <person name="Zaremba-Niedzwiedzka K."/>
            <person name="Martijn J."/>
            <person name="Lind A.E."/>
            <person name="van Eijk R."/>
            <person name="Schleper C."/>
            <person name="Guy L."/>
            <person name="Ettema T.J."/>
        </authorList>
    </citation>
    <scope>NUCLEOTIDE SEQUENCE</scope>
</reference>
<accession>A0A0F9NRC7</accession>
<organism evidence="1">
    <name type="scientific">marine sediment metagenome</name>
    <dbReference type="NCBI Taxonomy" id="412755"/>
    <lineage>
        <taxon>unclassified sequences</taxon>
        <taxon>metagenomes</taxon>
        <taxon>ecological metagenomes</taxon>
    </lineage>
</organism>